<proteinExistence type="inferred from homology"/>
<evidence type="ECO:0000313" key="10">
    <source>
        <dbReference type="EMBL" id="TQN32437.1"/>
    </source>
</evidence>
<comment type="similarity">
    <text evidence="2">Belongs to the BCCT transporter (TC 2.A.15) family.</text>
</comment>
<dbReference type="OrthoDB" id="9775735at2"/>
<feature type="region of interest" description="Disordered" evidence="8">
    <location>
        <begin position="506"/>
        <end position="545"/>
    </location>
</feature>
<dbReference type="InterPro" id="IPR000060">
    <property type="entry name" value="BCCT_transptr"/>
</dbReference>
<keyword evidence="7 9" id="KW-0472">Membrane</keyword>
<evidence type="ECO:0000256" key="3">
    <source>
        <dbReference type="ARBA" id="ARBA00022448"/>
    </source>
</evidence>
<evidence type="ECO:0000256" key="5">
    <source>
        <dbReference type="ARBA" id="ARBA00022692"/>
    </source>
</evidence>
<dbReference type="RefSeq" id="WP_141923931.1">
    <property type="nucleotide sequence ID" value="NZ_VFQC01000001.1"/>
</dbReference>
<evidence type="ECO:0000256" key="9">
    <source>
        <dbReference type="SAM" id="Phobius"/>
    </source>
</evidence>
<evidence type="ECO:0000256" key="8">
    <source>
        <dbReference type="SAM" id="MobiDB-lite"/>
    </source>
</evidence>
<dbReference type="AlphaFoldDB" id="A0A543NKX2"/>
<gene>
    <name evidence="10" type="ORF">FHX37_2396</name>
</gene>
<keyword evidence="6 9" id="KW-1133">Transmembrane helix</keyword>
<comment type="caution">
    <text evidence="10">The sequence shown here is derived from an EMBL/GenBank/DDBJ whole genome shotgun (WGS) entry which is preliminary data.</text>
</comment>
<feature type="transmembrane region" description="Helical" evidence="9">
    <location>
        <begin position="348"/>
        <end position="369"/>
    </location>
</feature>
<evidence type="ECO:0000256" key="7">
    <source>
        <dbReference type="ARBA" id="ARBA00023136"/>
    </source>
</evidence>
<feature type="transmembrane region" description="Helical" evidence="9">
    <location>
        <begin position="396"/>
        <end position="417"/>
    </location>
</feature>
<keyword evidence="5 9" id="KW-0812">Transmembrane</keyword>
<comment type="subcellular location">
    <subcellularLocation>
        <location evidence="1">Cell membrane</location>
        <topology evidence="1">Multi-pass membrane protein</topology>
    </subcellularLocation>
</comment>
<evidence type="ECO:0000256" key="2">
    <source>
        <dbReference type="ARBA" id="ARBA00005658"/>
    </source>
</evidence>
<evidence type="ECO:0000313" key="11">
    <source>
        <dbReference type="Proteomes" id="UP000317422"/>
    </source>
</evidence>
<sequence length="545" mass="58919">MFFISGVVILAFVVLGIVFPEQFEANALNVRNWIGEKFGWFYTLAASFFLVFALWLMLSRYGRIRLGPDSSRPEFGTMAWFAMLFTAGMGIGLVFYGVTEPVWDSVDDRIVNVDNVAESTTGALQYTLFHWGFHPWAIYIIVGASLGYFCFRKGLPMRPASALYPLIGSRIYGWLGNLIDILAVFGTLFGLATSLGLGTQQINSGLERVLGVPNTGLVQVAIICLITAVAVISVVAGIDKGIRRLSVINLWLAAALMVFVFLLGPKLWMLSMMTTGAGAYLQNLVEMSLTFMPGQMEGATASTATHDFSVAWTVFYWGWWISWSPFVGMFLARISYGRTLRQFVTGTLFAPVGVTVVWFGVFGGAGMFYDKLQNAGISGVGDEAEGMYELVEALPVAGILISLVSLLTVLVVTVFFVTSSDSGSLVVDMLTNGGDPHPVKIQRIFWAVTEGLVTIVLVVAGGTAALEALKSAAVITGLPFAIVLLFMLAGLLKALKQEDPASIYPDMQLPRLGDGKPSHQNPEDEGNVTVGTSGSATSTRTEDEQ</sequence>
<evidence type="ECO:0000256" key="4">
    <source>
        <dbReference type="ARBA" id="ARBA00022475"/>
    </source>
</evidence>
<feature type="transmembrane region" description="Helical" evidence="9">
    <location>
        <begin position="172"/>
        <end position="197"/>
    </location>
</feature>
<dbReference type="PROSITE" id="PS01303">
    <property type="entry name" value="BCCT"/>
    <property type="match status" value="1"/>
</dbReference>
<feature type="transmembrane region" description="Helical" evidence="9">
    <location>
        <begin position="217"/>
        <end position="238"/>
    </location>
</feature>
<keyword evidence="4" id="KW-1003">Cell membrane</keyword>
<organism evidence="10 11">
    <name type="scientific">Haloactinospora alba</name>
    <dbReference type="NCBI Taxonomy" id="405555"/>
    <lineage>
        <taxon>Bacteria</taxon>
        <taxon>Bacillati</taxon>
        <taxon>Actinomycetota</taxon>
        <taxon>Actinomycetes</taxon>
        <taxon>Streptosporangiales</taxon>
        <taxon>Nocardiopsidaceae</taxon>
        <taxon>Haloactinospora</taxon>
    </lineage>
</organism>
<dbReference type="EMBL" id="VFQC01000001">
    <property type="protein sequence ID" value="TQN32437.1"/>
    <property type="molecule type" value="Genomic_DNA"/>
</dbReference>
<dbReference type="Proteomes" id="UP000317422">
    <property type="component" value="Unassembled WGS sequence"/>
</dbReference>
<feature type="transmembrane region" description="Helical" evidence="9">
    <location>
        <begin position="79"/>
        <end position="98"/>
    </location>
</feature>
<keyword evidence="3" id="KW-0813">Transport</keyword>
<protein>
    <submittedName>
        <fullName evidence="10">Choline/glycine/proline betaine transport protein</fullName>
    </submittedName>
</protein>
<name>A0A543NKX2_9ACTN</name>
<feature type="compositionally biased region" description="Low complexity" evidence="8">
    <location>
        <begin position="527"/>
        <end position="539"/>
    </location>
</feature>
<feature type="transmembrane region" description="Helical" evidence="9">
    <location>
        <begin position="444"/>
        <end position="466"/>
    </location>
</feature>
<dbReference type="PANTHER" id="PTHR30047:SF7">
    <property type="entry name" value="HIGH-AFFINITY CHOLINE TRANSPORT PROTEIN"/>
    <property type="match status" value="1"/>
</dbReference>
<dbReference type="PANTHER" id="PTHR30047">
    <property type="entry name" value="HIGH-AFFINITY CHOLINE TRANSPORT PROTEIN-RELATED"/>
    <property type="match status" value="1"/>
</dbReference>
<feature type="transmembrane region" description="Helical" evidence="9">
    <location>
        <begin position="472"/>
        <end position="492"/>
    </location>
</feature>
<feature type="transmembrane region" description="Helical" evidence="9">
    <location>
        <begin position="133"/>
        <end position="151"/>
    </location>
</feature>
<feature type="transmembrane region" description="Helical" evidence="9">
    <location>
        <begin position="39"/>
        <end position="58"/>
    </location>
</feature>
<accession>A0A543NKX2</accession>
<evidence type="ECO:0000256" key="6">
    <source>
        <dbReference type="ARBA" id="ARBA00022989"/>
    </source>
</evidence>
<dbReference type="InterPro" id="IPR018093">
    <property type="entry name" value="BCCT_CS"/>
</dbReference>
<evidence type="ECO:0000256" key="1">
    <source>
        <dbReference type="ARBA" id="ARBA00004651"/>
    </source>
</evidence>
<dbReference type="Pfam" id="PF02028">
    <property type="entry name" value="BCCT"/>
    <property type="match status" value="1"/>
</dbReference>
<feature type="transmembrane region" description="Helical" evidence="9">
    <location>
        <begin position="245"/>
        <end position="264"/>
    </location>
</feature>
<reference evidence="10 11" key="1">
    <citation type="submission" date="2019-06" db="EMBL/GenBank/DDBJ databases">
        <title>Sequencing the genomes of 1000 actinobacteria strains.</title>
        <authorList>
            <person name="Klenk H.-P."/>
        </authorList>
    </citation>
    <scope>NUCLEOTIDE SEQUENCE [LARGE SCALE GENOMIC DNA]</scope>
    <source>
        <strain evidence="10 11">DSM 45015</strain>
    </source>
</reference>
<feature type="transmembrane region" description="Helical" evidence="9">
    <location>
        <begin position="317"/>
        <end position="336"/>
    </location>
</feature>
<dbReference type="GO" id="GO:0005886">
    <property type="term" value="C:plasma membrane"/>
    <property type="evidence" value="ECO:0007669"/>
    <property type="project" value="UniProtKB-SubCell"/>
</dbReference>
<keyword evidence="11" id="KW-1185">Reference proteome</keyword>
<dbReference type="GO" id="GO:0022857">
    <property type="term" value="F:transmembrane transporter activity"/>
    <property type="evidence" value="ECO:0007669"/>
    <property type="project" value="InterPro"/>
</dbReference>
<dbReference type="NCBIfam" id="TIGR00842">
    <property type="entry name" value="bcct"/>
    <property type="match status" value="1"/>
</dbReference>